<accession>A0A645F7Y3</accession>
<comment type="caution">
    <text evidence="1">The sequence shown here is derived from an EMBL/GenBank/DDBJ whole genome shotgun (WGS) entry which is preliminary data.</text>
</comment>
<dbReference type="AlphaFoldDB" id="A0A645F7Y3"/>
<name>A0A645F7Y3_9ZZZZ</name>
<gene>
    <name evidence="1" type="ORF">SDC9_157038</name>
</gene>
<protein>
    <submittedName>
        <fullName evidence="1">Uncharacterized protein</fullName>
    </submittedName>
</protein>
<sequence length="76" mass="8572">MPDIIFSLTDFRHIEECICRIYCKIENIGAVTTINRSKVFCINSGGAVCGTMPDIVFTLTHAVIFIKSVHRIDRQV</sequence>
<dbReference type="EMBL" id="VSSQ01055866">
    <property type="protein sequence ID" value="MPN09746.1"/>
    <property type="molecule type" value="Genomic_DNA"/>
</dbReference>
<evidence type="ECO:0000313" key="1">
    <source>
        <dbReference type="EMBL" id="MPN09746.1"/>
    </source>
</evidence>
<organism evidence="1">
    <name type="scientific">bioreactor metagenome</name>
    <dbReference type="NCBI Taxonomy" id="1076179"/>
    <lineage>
        <taxon>unclassified sequences</taxon>
        <taxon>metagenomes</taxon>
        <taxon>ecological metagenomes</taxon>
    </lineage>
</organism>
<proteinExistence type="predicted"/>
<reference evidence="1" key="1">
    <citation type="submission" date="2019-08" db="EMBL/GenBank/DDBJ databases">
        <authorList>
            <person name="Kucharzyk K."/>
            <person name="Murdoch R.W."/>
            <person name="Higgins S."/>
            <person name="Loffler F."/>
        </authorList>
    </citation>
    <scope>NUCLEOTIDE SEQUENCE</scope>
</reference>